<feature type="coiled-coil region" evidence="1">
    <location>
        <begin position="135"/>
        <end position="200"/>
    </location>
</feature>
<evidence type="ECO:0000256" key="2">
    <source>
        <dbReference type="SAM" id="Phobius"/>
    </source>
</evidence>
<protein>
    <submittedName>
        <fullName evidence="3">Hypothetical_protein</fullName>
    </submittedName>
</protein>
<keyword evidence="1" id="KW-0175">Coiled coil</keyword>
<evidence type="ECO:0000313" key="3">
    <source>
        <dbReference type="EMBL" id="CAL6000341.1"/>
    </source>
</evidence>
<evidence type="ECO:0000313" key="4">
    <source>
        <dbReference type="Proteomes" id="UP001642409"/>
    </source>
</evidence>
<accession>A0ABP1HYD9</accession>
<keyword evidence="2" id="KW-0472">Membrane</keyword>
<keyword evidence="2" id="KW-0812">Transmembrane</keyword>
<name>A0ABP1HYD9_9EUKA</name>
<reference evidence="3 4" key="1">
    <citation type="submission" date="2024-07" db="EMBL/GenBank/DDBJ databases">
        <authorList>
            <person name="Akdeniz Z."/>
        </authorList>
    </citation>
    <scope>NUCLEOTIDE SEQUENCE [LARGE SCALE GENOMIC DNA]</scope>
</reference>
<keyword evidence="4" id="KW-1185">Reference proteome</keyword>
<organism evidence="3 4">
    <name type="scientific">Hexamita inflata</name>
    <dbReference type="NCBI Taxonomy" id="28002"/>
    <lineage>
        <taxon>Eukaryota</taxon>
        <taxon>Metamonada</taxon>
        <taxon>Diplomonadida</taxon>
        <taxon>Hexamitidae</taxon>
        <taxon>Hexamitinae</taxon>
        <taxon>Hexamita</taxon>
    </lineage>
</organism>
<evidence type="ECO:0000256" key="1">
    <source>
        <dbReference type="SAM" id="Coils"/>
    </source>
</evidence>
<gene>
    <name evidence="3" type="ORF">HINF_LOCUS16649</name>
</gene>
<feature type="transmembrane region" description="Helical" evidence="2">
    <location>
        <begin position="220"/>
        <end position="239"/>
    </location>
</feature>
<keyword evidence="2" id="KW-1133">Transmembrane helix</keyword>
<dbReference type="EMBL" id="CAXDID020000041">
    <property type="protein sequence ID" value="CAL6000341.1"/>
    <property type="molecule type" value="Genomic_DNA"/>
</dbReference>
<sequence>MQFLSKQRITQTPEINTSPQNIKQYLKPASQNTEQQNNYNIIEKIENVLAQNCFDRDVILHEILKLKQQVNDISQLNDTSEQARKALILEISNERLMNAYLEKSEELYTEEQNTRKLNNQIQTYIFKQSEAQNLLNQQKKQIDNQIQLIYNLQNQIFEKEDLIDNYRQEEQNSQSLVQALNNKITELNELNSQKSQQIRQDYQFIKKLELQQFQHRRKSMFLVCSFGLLLVFILILFSLRCLKQYYLRM</sequence>
<proteinExistence type="predicted"/>
<dbReference type="Proteomes" id="UP001642409">
    <property type="component" value="Unassembled WGS sequence"/>
</dbReference>
<comment type="caution">
    <text evidence="3">The sequence shown here is derived from an EMBL/GenBank/DDBJ whole genome shotgun (WGS) entry which is preliminary data.</text>
</comment>